<evidence type="ECO:0000256" key="5">
    <source>
        <dbReference type="SAM" id="MobiDB-lite"/>
    </source>
</evidence>
<keyword evidence="8" id="KW-1185">Reference proteome</keyword>
<evidence type="ECO:0000259" key="6">
    <source>
        <dbReference type="PROSITE" id="PS50089"/>
    </source>
</evidence>
<dbReference type="GO" id="GO:0008270">
    <property type="term" value="F:zinc ion binding"/>
    <property type="evidence" value="ECO:0007669"/>
    <property type="project" value="UniProtKB-KW"/>
</dbReference>
<evidence type="ECO:0000313" key="8">
    <source>
        <dbReference type="Proteomes" id="UP001497382"/>
    </source>
</evidence>
<dbReference type="GO" id="GO:0061630">
    <property type="term" value="F:ubiquitin protein ligase activity"/>
    <property type="evidence" value="ECO:0007669"/>
    <property type="project" value="TreeGrafter"/>
</dbReference>
<dbReference type="InterPro" id="IPR051834">
    <property type="entry name" value="RING_finger_E3_ligase"/>
</dbReference>
<organism evidence="7 8">
    <name type="scientific">Larinioides sclopetarius</name>
    <dbReference type="NCBI Taxonomy" id="280406"/>
    <lineage>
        <taxon>Eukaryota</taxon>
        <taxon>Metazoa</taxon>
        <taxon>Ecdysozoa</taxon>
        <taxon>Arthropoda</taxon>
        <taxon>Chelicerata</taxon>
        <taxon>Arachnida</taxon>
        <taxon>Araneae</taxon>
        <taxon>Araneomorphae</taxon>
        <taxon>Entelegynae</taxon>
        <taxon>Araneoidea</taxon>
        <taxon>Araneidae</taxon>
        <taxon>Larinioides</taxon>
    </lineage>
</organism>
<proteinExistence type="predicted"/>
<feature type="domain" description="RING-type" evidence="6">
    <location>
        <begin position="40"/>
        <end position="82"/>
    </location>
</feature>
<dbReference type="EMBL" id="CAXIEN010000181">
    <property type="protein sequence ID" value="CAL1284583.1"/>
    <property type="molecule type" value="Genomic_DNA"/>
</dbReference>
<feature type="compositionally biased region" description="Polar residues" evidence="5">
    <location>
        <begin position="193"/>
        <end position="207"/>
    </location>
</feature>
<dbReference type="PROSITE" id="PS50089">
    <property type="entry name" value="ZF_RING_2"/>
    <property type="match status" value="1"/>
</dbReference>
<evidence type="ECO:0000313" key="7">
    <source>
        <dbReference type="EMBL" id="CAL1284583.1"/>
    </source>
</evidence>
<comment type="caution">
    <text evidence="7">The sequence shown here is derived from an EMBL/GenBank/DDBJ whole genome shotgun (WGS) entry which is preliminary data.</text>
</comment>
<dbReference type="InterPro" id="IPR001841">
    <property type="entry name" value="Znf_RING"/>
</dbReference>
<dbReference type="PANTHER" id="PTHR45931">
    <property type="entry name" value="SI:CH211-59O9.10"/>
    <property type="match status" value="1"/>
</dbReference>
<dbReference type="Pfam" id="PF13639">
    <property type="entry name" value="zf-RING_2"/>
    <property type="match status" value="1"/>
</dbReference>
<dbReference type="SUPFAM" id="SSF57850">
    <property type="entry name" value="RING/U-box"/>
    <property type="match status" value="1"/>
</dbReference>
<dbReference type="AlphaFoldDB" id="A0AAV2AP89"/>
<keyword evidence="2 4" id="KW-0863">Zinc-finger</keyword>
<dbReference type="GO" id="GO:0005634">
    <property type="term" value="C:nucleus"/>
    <property type="evidence" value="ECO:0007669"/>
    <property type="project" value="TreeGrafter"/>
</dbReference>
<feature type="compositionally biased region" description="Basic residues" evidence="5">
    <location>
        <begin position="169"/>
        <end position="182"/>
    </location>
</feature>
<reference evidence="7 8" key="1">
    <citation type="submission" date="2024-04" db="EMBL/GenBank/DDBJ databases">
        <authorList>
            <person name="Rising A."/>
            <person name="Reimegard J."/>
            <person name="Sonavane S."/>
            <person name="Akerstrom W."/>
            <person name="Nylinder S."/>
            <person name="Hedman E."/>
            <person name="Kallberg Y."/>
        </authorList>
    </citation>
    <scope>NUCLEOTIDE SEQUENCE [LARGE SCALE GENOMIC DNA]</scope>
</reference>
<evidence type="ECO:0000256" key="2">
    <source>
        <dbReference type="ARBA" id="ARBA00022771"/>
    </source>
</evidence>
<sequence>MREFKCKRLGGQVTPQHILDSLSRYTVRKNGAYSRSNDVCGLCHCKYSVGDRVVCLPCRHNFHEYCIENWLKWVKSTCPVDKKSIVRKECLRQVENERYQMKIQRLIFKGKTTNIFPKEVPSPIATPKETTDKPVSSPDTAMKESRVVSSPVKVDSKSKELRATVTSPFRKHSSRNDRRKSRRMEEAVKPVNEPSTPCSRTGKQNHTPKPPTTPKSIQSAKIPPKNFNYLDFLKSLDTPWTRPIIVTSFHPVRRHSPDSNCTNEVKQRCSRINKQGLSIDCDGQKPFRRIASRKCLTSAGLGQSKVRKGGWIYKNDVNLSLKRNGLYRKPKTA</sequence>
<dbReference type="PANTHER" id="PTHR45931:SF3">
    <property type="entry name" value="RING ZINC FINGER-CONTAINING PROTEIN"/>
    <property type="match status" value="1"/>
</dbReference>
<evidence type="ECO:0000256" key="4">
    <source>
        <dbReference type="PROSITE-ProRule" id="PRU00175"/>
    </source>
</evidence>
<dbReference type="GO" id="GO:0006511">
    <property type="term" value="P:ubiquitin-dependent protein catabolic process"/>
    <property type="evidence" value="ECO:0007669"/>
    <property type="project" value="TreeGrafter"/>
</dbReference>
<keyword evidence="3" id="KW-0862">Zinc</keyword>
<dbReference type="Proteomes" id="UP001497382">
    <property type="component" value="Unassembled WGS sequence"/>
</dbReference>
<name>A0AAV2AP89_9ARAC</name>
<evidence type="ECO:0000256" key="1">
    <source>
        <dbReference type="ARBA" id="ARBA00022723"/>
    </source>
</evidence>
<accession>A0AAV2AP89</accession>
<gene>
    <name evidence="7" type="ORF">LARSCL_LOCUS13236</name>
</gene>
<protein>
    <recommendedName>
        <fullName evidence="6">RING-type domain-containing protein</fullName>
    </recommendedName>
</protein>
<dbReference type="Gene3D" id="3.30.40.10">
    <property type="entry name" value="Zinc/RING finger domain, C3HC4 (zinc finger)"/>
    <property type="match status" value="1"/>
</dbReference>
<feature type="region of interest" description="Disordered" evidence="5">
    <location>
        <begin position="118"/>
        <end position="221"/>
    </location>
</feature>
<dbReference type="CDD" id="cd16448">
    <property type="entry name" value="RING-H2"/>
    <property type="match status" value="1"/>
</dbReference>
<evidence type="ECO:0000256" key="3">
    <source>
        <dbReference type="ARBA" id="ARBA00022833"/>
    </source>
</evidence>
<dbReference type="SMART" id="SM00184">
    <property type="entry name" value="RING"/>
    <property type="match status" value="1"/>
</dbReference>
<dbReference type="InterPro" id="IPR013083">
    <property type="entry name" value="Znf_RING/FYVE/PHD"/>
</dbReference>
<keyword evidence="1" id="KW-0479">Metal-binding</keyword>